<dbReference type="SUPFAM" id="SSF48452">
    <property type="entry name" value="TPR-like"/>
    <property type="match status" value="1"/>
</dbReference>
<dbReference type="AlphaFoldDB" id="A0A0K1Q8M4"/>
<dbReference type="InterPro" id="IPR011990">
    <property type="entry name" value="TPR-like_helical_dom_sf"/>
</dbReference>
<dbReference type="PATRIC" id="fig|1391654.3.peg.8859"/>
<proteinExistence type="predicted"/>
<name>A0A0K1Q8M4_9BACT</name>
<dbReference type="Pfam" id="PF14559">
    <property type="entry name" value="TPR_19"/>
    <property type="match status" value="1"/>
</dbReference>
<feature type="compositionally biased region" description="Low complexity" evidence="1">
    <location>
        <begin position="96"/>
        <end position="108"/>
    </location>
</feature>
<organism evidence="2 3">
    <name type="scientific">Labilithrix luteola</name>
    <dbReference type="NCBI Taxonomy" id="1391654"/>
    <lineage>
        <taxon>Bacteria</taxon>
        <taxon>Pseudomonadati</taxon>
        <taxon>Myxococcota</taxon>
        <taxon>Polyangia</taxon>
        <taxon>Polyangiales</taxon>
        <taxon>Labilitrichaceae</taxon>
        <taxon>Labilithrix</taxon>
    </lineage>
</organism>
<sequence length="253" mass="27706">MSAYERAIACAPGNPWYAHNLGHLLDVAVGKPERALPWLRSAYAAKAENSEIVASYVHALARAGQMDRARPILELALSRYPSRELEALSRWLDQGAPARRPAHSSAPPRSTPAPPPRSVAPRRATTTRRQPKGHPLARVLEQGLSHLPLDTKQRERALALANDALSERASILPPASKRTRQKSVEKTAKRDDLAGLAAAVAYAIVYVDHLPLSQAEVAAPFRVAVGRLRGRFAELRARLDLIPGDARYATTRR</sequence>
<evidence type="ECO:0000256" key="1">
    <source>
        <dbReference type="SAM" id="MobiDB-lite"/>
    </source>
</evidence>
<dbReference type="STRING" id="1391654.AKJ09_08747"/>
<protein>
    <submittedName>
        <fullName evidence="2">Uncharacterized protein</fullName>
    </submittedName>
</protein>
<gene>
    <name evidence="2" type="ORF">AKJ09_08747</name>
</gene>
<dbReference type="EMBL" id="CP012333">
    <property type="protein sequence ID" value="AKV02084.1"/>
    <property type="molecule type" value="Genomic_DNA"/>
</dbReference>
<feature type="region of interest" description="Disordered" evidence="1">
    <location>
        <begin position="96"/>
        <end position="136"/>
    </location>
</feature>
<dbReference type="Gene3D" id="1.25.40.10">
    <property type="entry name" value="Tetratricopeptide repeat domain"/>
    <property type="match status" value="1"/>
</dbReference>
<evidence type="ECO:0000313" key="2">
    <source>
        <dbReference type="EMBL" id="AKV02084.1"/>
    </source>
</evidence>
<evidence type="ECO:0000313" key="3">
    <source>
        <dbReference type="Proteomes" id="UP000064967"/>
    </source>
</evidence>
<dbReference type="Proteomes" id="UP000064967">
    <property type="component" value="Chromosome"/>
</dbReference>
<dbReference type="KEGG" id="llu:AKJ09_08747"/>
<keyword evidence="3" id="KW-1185">Reference proteome</keyword>
<accession>A0A0K1Q8M4</accession>
<feature type="compositionally biased region" description="Pro residues" evidence="1">
    <location>
        <begin position="109"/>
        <end position="118"/>
    </location>
</feature>
<reference evidence="2 3" key="1">
    <citation type="submission" date="2015-08" db="EMBL/GenBank/DDBJ databases">
        <authorList>
            <person name="Babu N.S."/>
            <person name="Beckwith C.J."/>
            <person name="Beseler K.G."/>
            <person name="Brison A."/>
            <person name="Carone J.V."/>
            <person name="Caskin T.P."/>
            <person name="Diamond M."/>
            <person name="Durham M.E."/>
            <person name="Foxe J.M."/>
            <person name="Go M."/>
            <person name="Henderson B.A."/>
            <person name="Jones I.B."/>
            <person name="McGettigan J.A."/>
            <person name="Micheletti S.J."/>
            <person name="Nasrallah M.E."/>
            <person name="Ortiz D."/>
            <person name="Piller C.R."/>
            <person name="Privatt S.R."/>
            <person name="Schneider S.L."/>
            <person name="Sharp S."/>
            <person name="Smith T.C."/>
            <person name="Stanton J.D."/>
            <person name="Ullery H.E."/>
            <person name="Wilson R.J."/>
            <person name="Serrano M.G."/>
            <person name="Buck G."/>
            <person name="Lee V."/>
            <person name="Wang Y."/>
            <person name="Carvalho R."/>
            <person name="Voegtly L."/>
            <person name="Shi R."/>
            <person name="Duckworth R."/>
            <person name="Johnson A."/>
            <person name="Loviza R."/>
            <person name="Walstead R."/>
            <person name="Shah Z."/>
            <person name="Kiflezghi M."/>
            <person name="Wade K."/>
            <person name="Ball S.L."/>
            <person name="Bradley K.W."/>
            <person name="Asai D.J."/>
            <person name="Bowman C.A."/>
            <person name="Russell D.A."/>
            <person name="Pope W.H."/>
            <person name="Jacobs-Sera D."/>
            <person name="Hendrix R.W."/>
            <person name="Hatfull G.F."/>
        </authorList>
    </citation>
    <scope>NUCLEOTIDE SEQUENCE [LARGE SCALE GENOMIC DNA]</scope>
    <source>
        <strain evidence="2 3">DSM 27648</strain>
    </source>
</reference>